<evidence type="ECO:0000256" key="2">
    <source>
        <dbReference type="ARBA" id="ARBA00007228"/>
    </source>
</evidence>
<keyword evidence="7" id="KW-0809">Transit peptide</keyword>
<dbReference type="AlphaFoldDB" id="A0A1V9ZGQ8"/>
<feature type="region of interest" description="Disordered" evidence="10">
    <location>
        <begin position="1"/>
        <end position="31"/>
    </location>
</feature>
<dbReference type="Gene3D" id="3.40.1280.10">
    <property type="match status" value="1"/>
</dbReference>
<comment type="subcellular location">
    <subcellularLocation>
        <location evidence="1">Mitochondrion</location>
    </subcellularLocation>
</comment>
<comment type="similarity">
    <text evidence="2">Belongs to the class IV-like SAM-binding methyltransferase superfamily. RNA methyltransferase TrmH family.</text>
</comment>
<dbReference type="SUPFAM" id="SSF75217">
    <property type="entry name" value="alpha/beta knot"/>
    <property type="match status" value="1"/>
</dbReference>
<dbReference type="GO" id="GO:0005739">
    <property type="term" value="C:mitochondrion"/>
    <property type="evidence" value="ECO:0007669"/>
    <property type="project" value="UniProtKB-SubCell"/>
</dbReference>
<organism evidence="12 13">
    <name type="scientific">Achlya hypogyna</name>
    <name type="common">Oomycete</name>
    <name type="synonym">Protoachlya hypogyna</name>
    <dbReference type="NCBI Taxonomy" id="1202772"/>
    <lineage>
        <taxon>Eukaryota</taxon>
        <taxon>Sar</taxon>
        <taxon>Stramenopiles</taxon>
        <taxon>Oomycota</taxon>
        <taxon>Saprolegniomycetes</taxon>
        <taxon>Saprolegniales</taxon>
        <taxon>Achlyaceae</taxon>
        <taxon>Achlya</taxon>
    </lineage>
</organism>
<dbReference type="Pfam" id="PF08032">
    <property type="entry name" value="SpoU_sub_bind"/>
    <property type="match status" value="1"/>
</dbReference>
<evidence type="ECO:0000313" key="13">
    <source>
        <dbReference type="Proteomes" id="UP000243579"/>
    </source>
</evidence>
<dbReference type="SUPFAM" id="SSF55315">
    <property type="entry name" value="L30e-like"/>
    <property type="match status" value="1"/>
</dbReference>
<dbReference type="InterPro" id="IPR029028">
    <property type="entry name" value="Alpha/beta_knot_MTases"/>
</dbReference>
<keyword evidence="5 12" id="KW-0808">Transferase</keyword>
<dbReference type="SMART" id="SM00967">
    <property type="entry name" value="SpoU_sub_bind"/>
    <property type="match status" value="1"/>
</dbReference>
<name>A0A1V9ZGQ8_ACHHY</name>
<dbReference type="Gene3D" id="3.30.1330.30">
    <property type="match status" value="1"/>
</dbReference>
<evidence type="ECO:0000259" key="11">
    <source>
        <dbReference type="SMART" id="SM00967"/>
    </source>
</evidence>
<evidence type="ECO:0000256" key="4">
    <source>
        <dbReference type="ARBA" id="ARBA00022603"/>
    </source>
</evidence>
<dbReference type="PANTHER" id="PTHR46103:SF1">
    <property type="entry name" value="RRNA METHYLTRANSFERASE 1, MITOCHONDRIAL"/>
    <property type="match status" value="1"/>
</dbReference>
<gene>
    <name evidence="12" type="ORF">ACHHYP_12738</name>
</gene>
<evidence type="ECO:0000256" key="8">
    <source>
        <dbReference type="ARBA" id="ARBA00023128"/>
    </source>
</evidence>
<dbReference type="InterPro" id="IPR001537">
    <property type="entry name" value="SpoU_MeTrfase"/>
</dbReference>
<dbReference type="InterPro" id="IPR013123">
    <property type="entry name" value="SpoU_subst-bd"/>
</dbReference>
<proteinExistence type="inferred from homology"/>
<keyword evidence="8" id="KW-0496">Mitochondrion</keyword>
<dbReference type="InterPro" id="IPR047182">
    <property type="entry name" value="MRM1"/>
</dbReference>
<dbReference type="OrthoDB" id="270651at2759"/>
<dbReference type="CDD" id="cd18105">
    <property type="entry name" value="SpoU-like_MRM1"/>
    <property type="match status" value="1"/>
</dbReference>
<dbReference type="InterPro" id="IPR029064">
    <property type="entry name" value="Ribosomal_eL30-like_sf"/>
</dbReference>
<evidence type="ECO:0000256" key="10">
    <source>
        <dbReference type="SAM" id="MobiDB-lite"/>
    </source>
</evidence>
<keyword evidence="13" id="KW-1185">Reference proteome</keyword>
<keyword evidence="6" id="KW-0949">S-adenosyl-L-methionine</keyword>
<evidence type="ECO:0000256" key="7">
    <source>
        <dbReference type="ARBA" id="ARBA00022946"/>
    </source>
</evidence>
<feature type="domain" description="RNA 2-O ribose methyltransferase substrate binding" evidence="11">
    <location>
        <begin position="41"/>
        <end position="126"/>
    </location>
</feature>
<comment type="caution">
    <text evidence="12">The sequence shown here is derived from an EMBL/GenBank/DDBJ whole genome shotgun (WGS) entry which is preliminary data.</text>
</comment>
<evidence type="ECO:0000256" key="9">
    <source>
        <dbReference type="ARBA" id="ARBA00034881"/>
    </source>
</evidence>
<accession>A0A1V9ZGQ8</accession>
<dbReference type="GO" id="GO:0003723">
    <property type="term" value="F:RNA binding"/>
    <property type="evidence" value="ECO:0007669"/>
    <property type="project" value="InterPro"/>
</dbReference>
<evidence type="ECO:0000256" key="3">
    <source>
        <dbReference type="ARBA" id="ARBA00022552"/>
    </source>
</evidence>
<dbReference type="Pfam" id="PF00588">
    <property type="entry name" value="SpoU_methylase"/>
    <property type="match status" value="1"/>
</dbReference>
<sequence>MRRFSTFRPWKQPGRAGAKDSKPRWAPKADAPKVVLPPGEALYGIHGVRQALRCNQRVFHKLLLRDTNDSKAKKSSEDDRHLKEIKAMAVAAGVPVVYESKWTLNHATDDKPHQGVVLFADALAIPEFAPEEPPAAGDALGQLSVVTQPLVASGRPPVILALDEIHDAQNFGAVLRSAHFLGCFAVLTSMRHSAPLSPAVLRASVGAAEVLVAENRLWETRNMHQALAMSKDLGWDVVGACSGAKSVSATAFALTKPTILVMGNEHRGLKHNIKQCCDSVVTIPGAPQADASKVDSLNLSVATGILLYQLLHGNAQ</sequence>
<dbReference type="PANTHER" id="PTHR46103">
    <property type="entry name" value="RRNA METHYLTRANSFERASE 1, MITOCHONDRIAL"/>
    <property type="match status" value="1"/>
</dbReference>
<keyword evidence="3" id="KW-0698">rRNA processing</keyword>
<dbReference type="EMBL" id="JNBR01000123">
    <property type="protein sequence ID" value="OQR97091.1"/>
    <property type="molecule type" value="Genomic_DNA"/>
</dbReference>
<evidence type="ECO:0000256" key="5">
    <source>
        <dbReference type="ARBA" id="ARBA00022679"/>
    </source>
</evidence>
<dbReference type="InterPro" id="IPR047261">
    <property type="entry name" value="MRM1_MeTrfase_dom"/>
</dbReference>
<keyword evidence="4 12" id="KW-0489">Methyltransferase</keyword>
<reference evidence="12 13" key="1">
    <citation type="journal article" date="2014" name="Genome Biol. Evol.">
        <title>The secreted proteins of Achlya hypogyna and Thraustotheca clavata identify the ancestral oomycete secretome and reveal gene acquisitions by horizontal gene transfer.</title>
        <authorList>
            <person name="Misner I."/>
            <person name="Blouin N."/>
            <person name="Leonard G."/>
            <person name="Richards T.A."/>
            <person name="Lane C.E."/>
        </authorList>
    </citation>
    <scope>NUCLEOTIDE SEQUENCE [LARGE SCALE GENOMIC DNA]</scope>
    <source>
        <strain evidence="12 13">ATCC 48635</strain>
    </source>
</reference>
<protein>
    <recommendedName>
        <fullName evidence="9">rRNA methyltransferase 1, mitochondrial</fullName>
    </recommendedName>
</protein>
<dbReference type="STRING" id="1202772.A0A1V9ZGQ8"/>
<dbReference type="Proteomes" id="UP000243579">
    <property type="component" value="Unassembled WGS sequence"/>
</dbReference>
<dbReference type="InterPro" id="IPR029026">
    <property type="entry name" value="tRNA_m1G_MTases_N"/>
</dbReference>
<evidence type="ECO:0000256" key="6">
    <source>
        <dbReference type="ARBA" id="ARBA00022691"/>
    </source>
</evidence>
<dbReference type="GO" id="GO:0016435">
    <property type="term" value="F:rRNA (guanine) methyltransferase activity"/>
    <property type="evidence" value="ECO:0007669"/>
    <property type="project" value="TreeGrafter"/>
</dbReference>
<evidence type="ECO:0000313" key="12">
    <source>
        <dbReference type="EMBL" id="OQR97091.1"/>
    </source>
</evidence>
<evidence type="ECO:0000256" key="1">
    <source>
        <dbReference type="ARBA" id="ARBA00004173"/>
    </source>
</evidence>